<evidence type="ECO:0000313" key="3">
    <source>
        <dbReference type="EMBL" id="MFC5987262.1"/>
    </source>
</evidence>
<dbReference type="SUPFAM" id="SSF53756">
    <property type="entry name" value="UDP-Glycosyltransferase/glycogen phosphorylase"/>
    <property type="match status" value="1"/>
</dbReference>
<dbReference type="EMBL" id="JBHSQV010000157">
    <property type="protein sequence ID" value="MFC5987262.1"/>
    <property type="molecule type" value="Genomic_DNA"/>
</dbReference>
<dbReference type="EC" id="2.4.-.-" evidence="3"/>
<proteinExistence type="predicted"/>
<dbReference type="Gene3D" id="3.40.50.2000">
    <property type="entry name" value="Glycogen Phosphorylase B"/>
    <property type="match status" value="2"/>
</dbReference>
<dbReference type="Pfam" id="PF00534">
    <property type="entry name" value="Glycos_transf_1"/>
    <property type="match status" value="1"/>
</dbReference>
<feature type="domain" description="Glycosyltransferase subfamily 4-like N-terminal" evidence="2">
    <location>
        <begin position="14"/>
        <end position="180"/>
    </location>
</feature>
<evidence type="ECO:0000313" key="4">
    <source>
        <dbReference type="Proteomes" id="UP001596250"/>
    </source>
</evidence>
<dbReference type="RefSeq" id="WP_379894610.1">
    <property type="nucleotide sequence ID" value="NZ_CBCSCT010000046.1"/>
</dbReference>
<dbReference type="CDD" id="cd03814">
    <property type="entry name" value="GT4-like"/>
    <property type="match status" value="1"/>
</dbReference>
<dbReference type="PANTHER" id="PTHR45947">
    <property type="entry name" value="SULFOQUINOVOSYL TRANSFERASE SQD2"/>
    <property type="match status" value="1"/>
</dbReference>
<evidence type="ECO:0000259" key="2">
    <source>
        <dbReference type="Pfam" id="PF13439"/>
    </source>
</evidence>
<dbReference type="InterPro" id="IPR050194">
    <property type="entry name" value="Glycosyltransferase_grp1"/>
</dbReference>
<keyword evidence="3" id="KW-0808">Transferase</keyword>
<accession>A0ABW1IQ78</accession>
<gene>
    <name evidence="3" type="ORF">ACFPXP_12685</name>
</gene>
<dbReference type="InterPro" id="IPR028098">
    <property type="entry name" value="Glyco_trans_4-like_N"/>
</dbReference>
<protein>
    <submittedName>
        <fullName evidence="3">Glycosyltransferase family 4 protein</fullName>
        <ecNumber evidence="3">2.4.-.-</ecNumber>
    </submittedName>
</protein>
<reference evidence="4" key="1">
    <citation type="journal article" date="2019" name="Int. J. Syst. Evol. Microbiol.">
        <title>The Global Catalogue of Microorganisms (GCM) 10K type strain sequencing project: providing services to taxonomists for standard genome sequencing and annotation.</title>
        <authorList>
            <consortium name="The Broad Institute Genomics Platform"/>
            <consortium name="The Broad Institute Genome Sequencing Center for Infectious Disease"/>
            <person name="Wu L."/>
            <person name="Ma J."/>
        </authorList>
    </citation>
    <scope>NUCLEOTIDE SEQUENCE [LARGE SCALE GENOMIC DNA]</scope>
    <source>
        <strain evidence="4">CCM 8749</strain>
    </source>
</reference>
<dbReference type="GO" id="GO:0016757">
    <property type="term" value="F:glycosyltransferase activity"/>
    <property type="evidence" value="ECO:0007669"/>
    <property type="project" value="UniProtKB-KW"/>
</dbReference>
<dbReference type="Proteomes" id="UP001596250">
    <property type="component" value="Unassembled WGS sequence"/>
</dbReference>
<organism evidence="3 4">
    <name type="scientific">Marinicrinis lubricantis</name>
    <dbReference type="NCBI Taxonomy" id="2086470"/>
    <lineage>
        <taxon>Bacteria</taxon>
        <taxon>Bacillati</taxon>
        <taxon>Bacillota</taxon>
        <taxon>Bacilli</taxon>
        <taxon>Bacillales</taxon>
        <taxon>Paenibacillaceae</taxon>
    </lineage>
</organism>
<sequence length="391" mass="44808">MRVALFTDTYLPDVNGVAKTLGRWVEFLNSKGISCKVFAPSHEMTDMAIDQNIVERFHSIPFLLYPEVRLGIPNPLHIKKTLKELNPTIIHVATPFNMGLMGHRYAKKHNIPLVASYHTHFDQYLSYYKIPWIENIYWRYITWFHQDCEKIYVPSHSTKEYLEKRDFKHLEIWSRGIDTHQFQPEVDKEDVLGRYDIPTDKFVILFVGRLAPEKGIHVLFETFNRLSPEIRKKSHLVLVGDGPLHKDLVDEYSGVEDISLLGFMKGKELSELFAAADVFLFPSATETFGNVVLESMASGTPVVGAAAGGVKDNILHQKTGLLCEPENVDEFTEAVELLFRNPQMREQMSKDARAYSLEQTWESIFERLLASYESVTKSKSNSVDVLDIHAN</sequence>
<keyword evidence="4" id="KW-1185">Reference proteome</keyword>
<feature type="domain" description="Glycosyl transferase family 1" evidence="1">
    <location>
        <begin position="193"/>
        <end position="353"/>
    </location>
</feature>
<dbReference type="PANTHER" id="PTHR45947:SF3">
    <property type="entry name" value="SULFOQUINOVOSYL TRANSFERASE SQD2"/>
    <property type="match status" value="1"/>
</dbReference>
<name>A0ABW1IQ78_9BACL</name>
<dbReference type="InterPro" id="IPR001296">
    <property type="entry name" value="Glyco_trans_1"/>
</dbReference>
<dbReference type="Pfam" id="PF13439">
    <property type="entry name" value="Glyco_transf_4"/>
    <property type="match status" value="1"/>
</dbReference>
<evidence type="ECO:0000259" key="1">
    <source>
        <dbReference type="Pfam" id="PF00534"/>
    </source>
</evidence>
<keyword evidence="3" id="KW-0328">Glycosyltransferase</keyword>
<comment type="caution">
    <text evidence="3">The sequence shown here is derived from an EMBL/GenBank/DDBJ whole genome shotgun (WGS) entry which is preliminary data.</text>
</comment>